<sequence>MRQETSESMEIESVINASLRLQKAASEAEIFTVLYEACTAVAGPVGLDGWVIGHSRSAHHVAHLGPESVEATVDEVEAWLAGGSLPEAFARHDHVATDVTTSRLESEKRVVGGIVVIAARLTSLERRYLFDLARLAAEALAKLPEMRRCQLVLEALEQSEEAISFYDETEGIVFTNDAYHRIFQHYPDRSELLGMNHLDLYRLDLNAGVIEDPLAQCDPEAYLAQRARLSATLVGQQREIQTIRGRTYIYTRSRSTTGATMSRRIDITEQVATEMRLRERERELHDLAFRDSLTGLYNRAHLRDLLGSLTRQVADGTLAGVTAFLVDLDEFKWVNDTYGHDWGDHVLKTVADRLSRSSATDGGAVARIGGDEFVVLFEAPFTPEEMVAAGDRFIAVLAEPMAHDGMVLRIGASIGIAHRCGAAADIATILTDADFAMYEAKKVKGGASRVFTPGLKTATLDRLRLLEDIRNALYRREFTLLYQPQFSIGTRRLNGFEALARWMHPTRGSVPPDIFIPMLEEHGLIEEFGEWVLETACSEAMRWPDDLGVAINVSPLQVHAVRFSLKLCETLMRTGLRPGRLELEVTETVFLDGKQQTEAVLNNWKALGIRIALDDFGHGYSSLSYLGNFPIDKLKIDRGFLGQFDPSQPQAKAGVILDTIIDLGRKLGMTVTAEGVESAEQLEHLHRHGCTEAQGFLLGRPMSADEVRQIISARVTPPPSNRD</sequence>
<keyword evidence="4" id="KW-1185">Reference proteome</keyword>
<feature type="domain" description="GGDEF" evidence="2">
    <location>
        <begin position="319"/>
        <end position="453"/>
    </location>
</feature>
<accession>A0ABU0FFZ6</accession>
<dbReference type="PANTHER" id="PTHR44757">
    <property type="entry name" value="DIGUANYLATE CYCLASE DGCP"/>
    <property type="match status" value="1"/>
</dbReference>
<dbReference type="RefSeq" id="WP_307428995.1">
    <property type="nucleotide sequence ID" value="NZ_JAUSVK010000001.1"/>
</dbReference>
<dbReference type="SUPFAM" id="SSF55785">
    <property type="entry name" value="PYP-like sensor domain (PAS domain)"/>
    <property type="match status" value="1"/>
</dbReference>
<dbReference type="Pfam" id="PF00990">
    <property type="entry name" value="GGDEF"/>
    <property type="match status" value="1"/>
</dbReference>
<dbReference type="SMART" id="SM00052">
    <property type="entry name" value="EAL"/>
    <property type="match status" value="1"/>
</dbReference>
<dbReference type="Gene3D" id="3.30.450.20">
    <property type="entry name" value="PAS domain"/>
    <property type="match status" value="1"/>
</dbReference>
<organism evidence="3 4">
    <name type="scientific">Labrys monachus</name>
    <dbReference type="NCBI Taxonomy" id="217067"/>
    <lineage>
        <taxon>Bacteria</taxon>
        <taxon>Pseudomonadati</taxon>
        <taxon>Pseudomonadota</taxon>
        <taxon>Alphaproteobacteria</taxon>
        <taxon>Hyphomicrobiales</taxon>
        <taxon>Xanthobacteraceae</taxon>
        <taxon>Labrys</taxon>
    </lineage>
</organism>
<dbReference type="InterPro" id="IPR052155">
    <property type="entry name" value="Biofilm_reg_signaling"/>
</dbReference>
<name>A0ABU0FFZ6_9HYPH</name>
<comment type="caution">
    <text evidence="3">The sequence shown here is derived from an EMBL/GenBank/DDBJ whole genome shotgun (WGS) entry which is preliminary data.</text>
</comment>
<protein>
    <submittedName>
        <fullName evidence="3">Diguanylate cyclase (GGDEF)-like protein</fullName>
    </submittedName>
</protein>
<dbReference type="InterPro" id="IPR029787">
    <property type="entry name" value="Nucleotide_cyclase"/>
</dbReference>
<dbReference type="SUPFAM" id="SSF141868">
    <property type="entry name" value="EAL domain-like"/>
    <property type="match status" value="1"/>
</dbReference>
<dbReference type="EMBL" id="JAUSVK010000001">
    <property type="protein sequence ID" value="MDQ0393537.1"/>
    <property type="molecule type" value="Genomic_DNA"/>
</dbReference>
<dbReference type="PROSITE" id="PS50887">
    <property type="entry name" value="GGDEF"/>
    <property type="match status" value="1"/>
</dbReference>
<evidence type="ECO:0000313" key="4">
    <source>
        <dbReference type="Proteomes" id="UP001237448"/>
    </source>
</evidence>
<dbReference type="SMART" id="SM00267">
    <property type="entry name" value="GGDEF"/>
    <property type="match status" value="1"/>
</dbReference>
<dbReference type="InterPro" id="IPR035919">
    <property type="entry name" value="EAL_sf"/>
</dbReference>
<dbReference type="Gene3D" id="3.20.20.450">
    <property type="entry name" value="EAL domain"/>
    <property type="match status" value="1"/>
</dbReference>
<dbReference type="InterPro" id="IPR035965">
    <property type="entry name" value="PAS-like_dom_sf"/>
</dbReference>
<dbReference type="InterPro" id="IPR000160">
    <property type="entry name" value="GGDEF_dom"/>
</dbReference>
<evidence type="ECO:0000259" key="2">
    <source>
        <dbReference type="PROSITE" id="PS50887"/>
    </source>
</evidence>
<dbReference type="Gene3D" id="3.30.70.270">
    <property type="match status" value="1"/>
</dbReference>
<dbReference type="InterPro" id="IPR043128">
    <property type="entry name" value="Rev_trsase/Diguanyl_cyclase"/>
</dbReference>
<dbReference type="Pfam" id="PF00563">
    <property type="entry name" value="EAL"/>
    <property type="match status" value="1"/>
</dbReference>
<dbReference type="CDD" id="cd01949">
    <property type="entry name" value="GGDEF"/>
    <property type="match status" value="1"/>
</dbReference>
<gene>
    <name evidence="3" type="ORF">J3R73_003329</name>
</gene>
<dbReference type="PANTHER" id="PTHR44757:SF2">
    <property type="entry name" value="BIOFILM ARCHITECTURE MAINTENANCE PROTEIN MBAA"/>
    <property type="match status" value="1"/>
</dbReference>
<evidence type="ECO:0000259" key="1">
    <source>
        <dbReference type="PROSITE" id="PS50883"/>
    </source>
</evidence>
<dbReference type="NCBIfam" id="TIGR00254">
    <property type="entry name" value="GGDEF"/>
    <property type="match status" value="1"/>
</dbReference>
<proteinExistence type="predicted"/>
<dbReference type="InterPro" id="IPR001633">
    <property type="entry name" value="EAL_dom"/>
</dbReference>
<dbReference type="PROSITE" id="PS50883">
    <property type="entry name" value="EAL"/>
    <property type="match status" value="1"/>
</dbReference>
<dbReference type="CDD" id="cd01948">
    <property type="entry name" value="EAL"/>
    <property type="match status" value="1"/>
</dbReference>
<feature type="domain" description="EAL" evidence="1">
    <location>
        <begin position="462"/>
        <end position="715"/>
    </location>
</feature>
<dbReference type="Proteomes" id="UP001237448">
    <property type="component" value="Unassembled WGS sequence"/>
</dbReference>
<dbReference type="SUPFAM" id="SSF55073">
    <property type="entry name" value="Nucleotide cyclase"/>
    <property type="match status" value="1"/>
</dbReference>
<evidence type="ECO:0000313" key="3">
    <source>
        <dbReference type="EMBL" id="MDQ0393537.1"/>
    </source>
</evidence>
<reference evidence="3 4" key="1">
    <citation type="submission" date="2023-07" db="EMBL/GenBank/DDBJ databases">
        <title>Genomic Encyclopedia of Type Strains, Phase IV (KMG-IV): sequencing the most valuable type-strain genomes for metagenomic binning, comparative biology and taxonomic classification.</title>
        <authorList>
            <person name="Goeker M."/>
        </authorList>
    </citation>
    <scope>NUCLEOTIDE SEQUENCE [LARGE SCALE GENOMIC DNA]</scope>
    <source>
        <strain evidence="3 4">DSM 5896</strain>
    </source>
</reference>